<organism evidence="2">
    <name type="scientific">Cladocopium goreaui</name>
    <dbReference type="NCBI Taxonomy" id="2562237"/>
    <lineage>
        <taxon>Eukaryota</taxon>
        <taxon>Sar</taxon>
        <taxon>Alveolata</taxon>
        <taxon>Dinophyceae</taxon>
        <taxon>Suessiales</taxon>
        <taxon>Symbiodiniaceae</taxon>
        <taxon>Cladocopium</taxon>
    </lineage>
</organism>
<dbReference type="AlphaFoldDB" id="A0A9P1BKW1"/>
<feature type="compositionally biased region" description="Low complexity" evidence="1">
    <location>
        <begin position="534"/>
        <end position="555"/>
    </location>
</feature>
<dbReference type="EMBL" id="CAMXCT020000084">
    <property type="protein sequence ID" value="CAL1126931.1"/>
    <property type="molecule type" value="Genomic_DNA"/>
</dbReference>
<protein>
    <submittedName>
        <fullName evidence="2">Uncharacterized protein</fullName>
    </submittedName>
</protein>
<comment type="caution">
    <text evidence="2">The sequence shown here is derived from an EMBL/GenBank/DDBJ whole genome shotgun (WGS) entry which is preliminary data.</text>
</comment>
<gene>
    <name evidence="2" type="ORF">C1SCF055_LOCUS2055</name>
</gene>
<dbReference type="EMBL" id="CAMXCT010000084">
    <property type="protein sequence ID" value="CAI3973556.1"/>
    <property type="molecule type" value="Genomic_DNA"/>
</dbReference>
<accession>A0A9P1BKW1</accession>
<dbReference type="OrthoDB" id="443120at2759"/>
<evidence type="ECO:0000256" key="1">
    <source>
        <dbReference type="SAM" id="MobiDB-lite"/>
    </source>
</evidence>
<feature type="region of interest" description="Disordered" evidence="1">
    <location>
        <begin position="534"/>
        <end position="575"/>
    </location>
</feature>
<proteinExistence type="predicted"/>
<keyword evidence="4" id="KW-1185">Reference proteome</keyword>
<evidence type="ECO:0000313" key="2">
    <source>
        <dbReference type="EMBL" id="CAI3973556.1"/>
    </source>
</evidence>
<evidence type="ECO:0000313" key="4">
    <source>
        <dbReference type="Proteomes" id="UP001152797"/>
    </source>
</evidence>
<dbReference type="Proteomes" id="UP001152797">
    <property type="component" value="Unassembled WGS sequence"/>
</dbReference>
<reference evidence="2" key="1">
    <citation type="submission" date="2022-10" db="EMBL/GenBank/DDBJ databases">
        <authorList>
            <person name="Chen Y."/>
            <person name="Dougan E. K."/>
            <person name="Chan C."/>
            <person name="Rhodes N."/>
            <person name="Thang M."/>
        </authorList>
    </citation>
    <scope>NUCLEOTIDE SEQUENCE</scope>
</reference>
<reference evidence="3" key="2">
    <citation type="submission" date="2024-04" db="EMBL/GenBank/DDBJ databases">
        <authorList>
            <person name="Chen Y."/>
            <person name="Shah S."/>
            <person name="Dougan E. K."/>
            <person name="Thang M."/>
            <person name="Chan C."/>
        </authorList>
    </citation>
    <scope>NUCLEOTIDE SEQUENCE [LARGE SCALE GENOMIC DNA]</scope>
</reference>
<dbReference type="EMBL" id="CAMXCT030000084">
    <property type="protein sequence ID" value="CAL4760868.1"/>
    <property type="molecule type" value="Genomic_DNA"/>
</dbReference>
<evidence type="ECO:0000313" key="3">
    <source>
        <dbReference type="EMBL" id="CAL1126931.1"/>
    </source>
</evidence>
<name>A0A9P1BKW1_9DINO</name>
<sequence length="946" mass="105160">MILPLASSSSTMDTRIMLSCMSATYCNHLSRRKILEAITWSFQCLCDGFFPQADPWGKKFSQEYCKDRWRVAGQRIAGPFHGCLEGIQGDQDYIRTMMSPSRFLSRQLCCYYCRALAWNYVGHDPRESEFLYTNFGVNAAHRTTLVTLDEWLAVNTHSPLCSVPGWSPWRILPDQMHLVHLALAPDAIISCLLDWSDPNTQYLHGSSRDARLQTLWENYRAYCEDQSITERAQRRLFSVQTLKPDSDKFVDISQKILNASACRYMIFWLASVAQHFATIYGSVSDMYRAGVACGLREMEIVCLESGRRYSLSAWKRLEEGYLCYRAGSLHLANLAVSLGQDRMKAGHSESAEWETEETTLDMSFDMDLPLEVGGADVVPGDEDGGLPPSAQETMKLLKRLGYPEVQDTTKPSALLTKVSTALTKRMGKLEEVKKLFAAGGDSALVRKMCDKLEEVYAKLDSQSEALSAEANAGILEGFTQEKETALKDMVDSARSALGPHMSTALLTGKKLCPQLLLRLLEAFNLESRARSIAPKAVSAKRPPPSKSSKAKAAPKVPVPKPAEDTPSKTPKRASAGGSVFCEPVFRYPSLPGEETSRQKMLEVLADEIGDGVWRLALVAPACRVGTMARAAVADGAPNVGSLYAATKVHPSHGERDAHRLLNKYWLSLRVPISELTIPLDDGQTVSIPHYKVTDMAGHLLTKHPEILLGGDTLESGESRCKSFWEKFRDHQPDHKVFQQFVDFRRVVPICIHGDKGRTLKKSPIACYSWESVWGLPAGLRDTATEPVINRRNQQKYDTGHLGVTCLERSTSSNGGGTYDDADDACTIKRRRLGQCGHSFLNRYLFTCVPYAVYSLDSYTVLRTVLKELGSQLKSLFLDGVEVNSTTYHFALIGVKGDAEFHVEAGEFCRSYMTVGTANNLQMCHECEADDNFGDVSDNHSWLNTVA</sequence>